<evidence type="ECO:0000313" key="12">
    <source>
        <dbReference type="Proteomes" id="UP001378592"/>
    </source>
</evidence>
<organism evidence="11 12">
    <name type="scientific">Gryllus longicercus</name>
    <dbReference type="NCBI Taxonomy" id="2509291"/>
    <lineage>
        <taxon>Eukaryota</taxon>
        <taxon>Metazoa</taxon>
        <taxon>Ecdysozoa</taxon>
        <taxon>Arthropoda</taxon>
        <taxon>Hexapoda</taxon>
        <taxon>Insecta</taxon>
        <taxon>Pterygota</taxon>
        <taxon>Neoptera</taxon>
        <taxon>Polyneoptera</taxon>
        <taxon>Orthoptera</taxon>
        <taxon>Ensifera</taxon>
        <taxon>Gryllidea</taxon>
        <taxon>Grylloidea</taxon>
        <taxon>Gryllidae</taxon>
        <taxon>Gryllinae</taxon>
        <taxon>Gryllus</taxon>
    </lineage>
</organism>
<dbReference type="Pfam" id="PF17171">
    <property type="entry name" value="GST_C_6"/>
    <property type="match status" value="1"/>
</dbReference>
<feature type="domain" description="Metaxin glutathione S-transferase" evidence="10">
    <location>
        <begin position="171"/>
        <end position="234"/>
    </location>
</feature>
<dbReference type="Proteomes" id="UP001378592">
    <property type="component" value="Unassembled WGS sequence"/>
</dbReference>
<proteinExistence type="inferred from homology"/>
<keyword evidence="3" id="KW-0813">Transport</keyword>
<dbReference type="AlphaFoldDB" id="A0AAN9W0L2"/>
<feature type="compositionally biased region" description="Acidic residues" evidence="8">
    <location>
        <begin position="302"/>
        <end position="313"/>
    </location>
</feature>
<dbReference type="InterPro" id="IPR019564">
    <property type="entry name" value="Sam37/metaxin_N"/>
</dbReference>
<evidence type="ECO:0000313" key="11">
    <source>
        <dbReference type="EMBL" id="KAK7869942.1"/>
    </source>
</evidence>
<keyword evidence="12" id="KW-1185">Reference proteome</keyword>
<dbReference type="CDD" id="cd03212">
    <property type="entry name" value="GST_C_Metaxin1_3"/>
    <property type="match status" value="1"/>
</dbReference>
<keyword evidence="7" id="KW-0472">Membrane</keyword>
<evidence type="ECO:0000256" key="7">
    <source>
        <dbReference type="ARBA" id="ARBA00023136"/>
    </source>
</evidence>
<reference evidence="11 12" key="1">
    <citation type="submission" date="2024-03" db="EMBL/GenBank/DDBJ databases">
        <title>The genome assembly and annotation of the cricket Gryllus longicercus Weissman &amp; Gray.</title>
        <authorList>
            <person name="Szrajer S."/>
            <person name="Gray D."/>
            <person name="Ylla G."/>
        </authorList>
    </citation>
    <scope>NUCLEOTIDE SEQUENCE [LARGE SCALE GENOMIC DNA]</scope>
    <source>
        <strain evidence="11">DAG 2021-001</strain>
        <tissue evidence="11">Whole body minus gut</tissue>
    </source>
</reference>
<evidence type="ECO:0000256" key="6">
    <source>
        <dbReference type="ARBA" id="ARBA00023128"/>
    </source>
</evidence>
<protein>
    <recommendedName>
        <fullName evidence="13">Metaxin</fullName>
    </recommendedName>
</protein>
<evidence type="ECO:0008006" key="13">
    <source>
        <dbReference type="Google" id="ProtNLM"/>
    </source>
</evidence>
<keyword evidence="4" id="KW-1000">Mitochondrion outer membrane</keyword>
<dbReference type="InterPro" id="IPR036282">
    <property type="entry name" value="Glutathione-S-Trfase_C_sf"/>
</dbReference>
<dbReference type="GO" id="GO:0007005">
    <property type="term" value="P:mitochondrion organization"/>
    <property type="evidence" value="ECO:0007669"/>
    <property type="project" value="TreeGrafter"/>
</dbReference>
<comment type="subcellular location">
    <subcellularLocation>
        <location evidence="1">Mitochondrion outer membrane</location>
    </subcellularLocation>
</comment>
<feature type="region of interest" description="Disordered" evidence="8">
    <location>
        <begin position="302"/>
        <end position="323"/>
    </location>
</feature>
<feature type="domain" description="Mitochondrial outer membrane transport complex Sam37/metaxin N-terminal" evidence="9">
    <location>
        <begin position="23"/>
        <end position="142"/>
    </location>
</feature>
<evidence type="ECO:0000256" key="1">
    <source>
        <dbReference type="ARBA" id="ARBA00004294"/>
    </source>
</evidence>
<dbReference type="SUPFAM" id="SSF47616">
    <property type="entry name" value="GST C-terminal domain-like"/>
    <property type="match status" value="1"/>
</dbReference>
<keyword evidence="6" id="KW-0496">Mitochondrion</keyword>
<dbReference type="PANTHER" id="PTHR12289:SF41">
    <property type="entry name" value="FAILED AXON CONNECTIONS-RELATED"/>
    <property type="match status" value="1"/>
</dbReference>
<evidence type="ECO:0000256" key="2">
    <source>
        <dbReference type="ARBA" id="ARBA00009170"/>
    </source>
</evidence>
<dbReference type="PANTHER" id="PTHR12289">
    <property type="entry name" value="METAXIN RELATED"/>
    <property type="match status" value="1"/>
</dbReference>
<dbReference type="EMBL" id="JAZDUA010000066">
    <property type="protein sequence ID" value="KAK7869942.1"/>
    <property type="molecule type" value="Genomic_DNA"/>
</dbReference>
<evidence type="ECO:0000259" key="10">
    <source>
        <dbReference type="Pfam" id="PF17171"/>
    </source>
</evidence>
<evidence type="ECO:0000256" key="3">
    <source>
        <dbReference type="ARBA" id="ARBA00022448"/>
    </source>
</evidence>
<evidence type="ECO:0000259" key="9">
    <source>
        <dbReference type="Pfam" id="PF10568"/>
    </source>
</evidence>
<evidence type="ECO:0000256" key="4">
    <source>
        <dbReference type="ARBA" id="ARBA00022787"/>
    </source>
</evidence>
<gene>
    <name evidence="11" type="ORF">R5R35_013720</name>
</gene>
<evidence type="ECO:0000256" key="8">
    <source>
        <dbReference type="SAM" id="MobiDB-lite"/>
    </source>
</evidence>
<dbReference type="InterPro" id="IPR033468">
    <property type="entry name" value="Metaxin_GST"/>
</dbReference>
<evidence type="ECO:0000256" key="5">
    <source>
        <dbReference type="ARBA" id="ARBA00022927"/>
    </source>
</evidence>
<dbReference type="CDD" id="cd03078">
    <property type="entry name" value="GST_N_Metaxin1_like"/>
    <property type="match status" value="1"/>
</dbReference>
<accession>A0AAN9W0L2</accession>
<name>A0AAN9W0L2_9ORTH</name>
<sequence>MNRPMELDIWGGDWGLPSIDLHCLEVMAYAKFSAVPLQTHVTNNPFCTPNGSLPVFKHGKKKINGFSEIAAYLREKNFSADFGLTPKQCAESVAFSHLLSERLHPALQYVWWVDRKNYLELSRPWYAKSLPFPYNYYYPGRYERDAKKIMETLYEVCWDDPVVETGVHAEAEKCLTALSIRLGEEEFFFGSHPSTLDATVYAYLAPLLKAPFLNAALQNHLKACSNLVRFVVRISQRYFASTLQEYEAHKTSQQKPKEDSENYFPNKRRNQFLAALVATVAMTGYAFSTGLIEVSSKEEVKMEDELDEQIDESVFDHSSNEGE</sequence>
<dbReference type="InterPro" id="IPR050931">
    <property type="entry name" value="Mito_Protein_Transport_Metaxin"/>
</dbReference>
<dbReference type="Pfam" id="PF10568">
    <property type="entry name" value="Tom37"/>
    <property type="match status" value="1"/>
</dbReference>
<dbReference type="GO" id="GO:0015031">
    <property type="term" value="P:protein transport"/>
    <property type="evidence" value="ECO:0007669"/>
    <property type="project" value="UniProtKB-KW"/>
</dbReference>
<dbReference type="SFLD" id="SFLDG01180">
    <property type="entry name" value="SUF1"/>
    <property type="match status" value="1"/>
</dbReference>
<feature type="compositionally biased region" description="Basic and acidic residues" evidence="8">
    <location>
        <begin position="314"/>
        <end position="323"/>
    </location>
</feature>
<comment type="caution">
    <text evidence="11">The sequence shown here is derived from an EMBL/GenBank/DDBJ whole genome shotgun (WGS) entry which is preliminary data.</text>
</comment>
<dbReference type="GO" id="GO:0001401">
    <property type="term" value="C:SAM complex"/>
    <property type="evidence" value="ECO:0007669"/>
    <property type="project" value="InterPro"/>
</dbReference>
<dbReference type="SFLD" id="SFLDS00019">
    <property type="entry name" value="Glutathione_Transferase_(cytos"/>
    <property type="match status" value="1"/>
</dbReference>
<comment type="similarity">
    <text evidence="2">Belongs to the metaxin family.</text>
</comment>
<dbReference type="InterPro" id="IPR040079">
    <property type="entry name" value="Glutathione_S-Trfase"/>
</dbReference>
<keyword evidence="5" id="KW-0653">Protein transport</keyword>